<comment type="caution">
    <text evidence="1">The sequence shown here is derived from an EMBL/GenBank/DDBJ whole genome shotgun (WGS) entry which is preliminary data.</text>
</comment>
<name>A0A833W0G1_9HYME</name>
<protein>
    <submittedName>
        <fullName evidence="1">Uncharacterized protein</fullName>
    </submittedName>
</protein>
<gene>
    <name evidence="1" type="ORF">E2986_13865</name>
</gene>
<dbReference type="AlphaFoldDB" id="A0A833W0G1"/>
<dbReference type="Proteomes" id="UP000655588">
    <property type="component" value="Unassembled WGS sequence"/>
</dbReference>
<sequence length="95" mass="10805">MIKIQTNNDHIQSGISQTYAKLLPINIHTNNIDLLLSIIIKNTKIKGKKFTSDDDILAIFIANSNFSMPDSEPLLLRSNQSRRNMLPLQESLVHF</sequence>
<dbReference type="EMBL" id="WNWW01000248">
    <property type="protein sequence ID" value="KAF3427664.1"/>
    <property type="molecule type" value="Genomic_DNA"/>
</dbReference>
<proteinExistence type="predicted"/>
<evidence type="ECO:0000313" key="1">
    <source>
        <dbReference type="EMBL" id="KAF3427664.1"/>
    </source>
</evidence>
<evidence type="ECO:0000313" key="2">
    <source>
        <dbReference type="Proteomes" id="UP000655588"/>
    </source>
</evidence>
<accession>A0A833W0G1</accession>
<keyword evidence="2" id="KW-1185">Reference proteome</keyword>
<reference evidence="1" key="1">
    <citation type="submission" date="2019-11" db="EMBL/GenBank/DDBJ databases">
        <title>The nuclear and mitochondrial genomes of Frieseomelitta varia - a highly eusocial stingless bee (Meliponini) with a permanently sterile worker caste.</title>
        <authorList>
            <person name="Freitas F.C.P."/>
            <person name="Lourenco A.P."/>
            <person name="Nunes F.M.F."/>
            <person name="Paschoal A.R."/>
            <person name="Abreu F.C.P."/>
            <person name="Barbin F.O."/>
            <person name="Bataglia L."/>
            <person name="Cardoso-Junior C.A.M."/>
            <person name="Cervoni M.S."/>
            <person name="Silva S.R."/>
            <person name="Dalarmi F."/>
            <person name="Del Lama M.A."/>
            <person name="Depintor T.S."/>
            <person name="Ferreira K.M."/>
            <person name="Goria P.S."/>
            <person name="Jaskot M.C."/>
            <person name="Lago D.C."/>
            <person name="Luna-Lucena D."/>
            <person name="Moda L.M."/>
            <person name="Nascimento L."/>
            <person name="Pedrino M."/>
            <person name="Rabico F.O."/>
            <person name="Sanches F.C."/>
            <person name="Santos D.E."/>
            <person name="Santos C.G."/>
            <person name="Vieira J."/>
            <person name="Lopes T.F."/>
            <person name="Barchuk A.R."/>
            <person name="Hartfelder K."/>
            <person name="Simoes Z.L.P."/>
            <person name="Bitondi M.M.G."/>
            <person name="Pinheiro D.G."/>
        </authorList>
    </citation>
    <scope>NUCLEOTIDE SEQUENCE</scope>
    <source>
        <strain evidence="1">USP_RPSP 00005682</strain>
        <tissue evidence="1">Whole individual</tissue>
    </source>
</reference>
<organism evidence="1 2">
    <name type="scientific">Frieseomelitta varia</name>
    <dbReference type="NCBI Taxonomy" id="561572"/>
    <lineage>
        <taxon>Eukaryota</taxon>
        <taxon>Metazoa</taxon>
        <taxon>Ecdysozoa</taxon>
        <taxon>Arthropoda</taxon>
        <taxon>Hexapoda</taxon>
        <taxon>Insecta</taxon>
        <taxon>Pterygota</taxon>
        <taxon>Neoptera</taxon>
        <taxon>Endopterygota</taxon>
        <taxon>Hymenoptera</taxon>
        <taxon>Apocrita</taxon>
        <taxon>Aculeata</taxon>
        <taxon>Apoidea</taxon>
        <taxon>Anthophila</taxon>
        <taxon>Apidae</taxon>
        <taxon>Frieseomelitta</taxon>
    </lineage>
</organism>